<reference evidence="3" key="1">
    <citation type="journal article" date="2022" name="Plant J.">
        <title>Strategies of tolerance reflected in two North American maple genomes.</title>
        <authorList>
            <person name="McEvoy S.L."/>
            <person name="Sezen U.U."/>
            <person name="Trouern-Trend A."/>
            <person name="McMahon S.M."/>
            <person name="Schaberg P.G."/>
            <person name="Yang J."/>
            <person name="Wegrzyn J.L."/>
            <person name="Swenson N.G."/>
        </authorList>
    </citation>
    <scope>NUCLEOTIDE SEQUENCE</scope>
    <source>
        <strain evidence="3">NS2018</strain>
    </source>
</reference>
<dbReference type="Proteomes" id="UP001168877">
    <property type="component" value="Unassembled WGS sequence"/>
</dbReference>
<evidence type="ECO:0000313" key="3">
    <source>
        <dbReference type="EMBL" id="KAK0589990.1"/>
    </source>
</evidence>
<accession>A0AA39VR46</accession>
<sequence>MHGIHTHAAKPVLHVLLGNVVILIIDGGALGNIQQQNQPQAGTDIVQAQNATAITQDNMETTEDPMEYFSSLDSSQLDFKDLLYQNGVYKFQQGNELARVVQQFAQDGGDLGNIQQQIRPRLQPILSKLKMLLLLCRITW</sequence>
<gene>
    <name evidence="2" type="ORF">LWI29_015914</name>
    <name evidence="3" type="ORF">LWI29_021171</name>
</gene>
<name>A0AA39VR46_ACESA</name>
<comment type="caution">
    <text evidence="3">The sequence shown here is derived from an EMBL/GenBank/DDBJ whole genome shotgun (WGS) entry which is preliminary data.</text>
</comment>
<evidence type="ECO:0000256" key="1">
    <source>
        <dbReference type="SAM" id="SignalP"/>
    </source>
</evidence>
<dbReference type="EMBL" id="JAUESC010000381">
    <property type="protein sequence ID" value="KAK0589990.1"/>
    <property type="molecule type" value="Genomic_DNA"/>
</dbReference>
<proteinExistence type="predicted"/>
<protein>
    <submittedName>
        <fullName evidence="3">Uncharacterized protein</fullName>
    </submittedName>
</protein>
<keyword evidence="4" id="KW-1185">Reference proteome</keyword>
<organism evidence="3 4">
    <name type="scientific">Acer saccharum</name>
    <name type="common">Sugar maple</name>
    <dbReference type="NCBI Taxonomy" id="4024"/>
    <lineage>
        <taxon>Eukaryota</taxon>
        <taxon>Viridiplantae</taxon>
        <taxon>Streptophyta</taxon>
        <taxon>Embryophyta</taxon>
        <taxon>Tracheophyta</taxon>
        <taxon>Spermatophyta</taxon>
        <taxon>Magnoliopsida</taxon>
        <taxon>eudicotyledons</taxon>
        <taxon>Gunneridae</taxon>
        <taxon>Pentapetalae</taxon>
        <taxon>rosids</taxon>
        <taxon>malvids</taxon>
        <taxon>Sapindales</taxon>
        <taxon>Sapindaceae</taxon>
        <taxon>Hippocastanoideae</taxon>
        <taxon>Acereae</taxon>
        <taxon>Acer</taxon>
    </lineage>
</organism>
<feature type="signal peptide" evidence="1">
    <location>
        <begin position="1"/>
        <end position="31"/>
    </location>
</feature>
<evidence type="ECO:0000313" key="2">
    <source>
        <dbReference type="EMBL" id="KAK0589569.1"/>
    </source>
</evidence>
<evidence type="ECO:0000313" key="4">
    <source>
        <dbReference type="Proteomes" id="UP001168877"/>
    </source>
</evidence>
<feature type="chain" id="PRO_5041589141" evidence="1">
    <location>
        <begin position="32"/>
        <end position="140"/>
    </location>
</feature>
<keyword evidence="1" id="KW-0732">Signal</keyword>
<dbReference type="AlphaFoldDB" id="A0AA39VR46"/>
<dbReference type="EMBL" id="JAUESC010000381">
    <property type="protein sequence ID" value="KAK0589569.1"/>
    <property type="molecule type" value="Genomic_DNA"/>
</dbReference>
<reference evidence="3" key="2">
    <citation type="submission" date="2023-06" db="EMBL/GenBank/DDBJ databases">
        <authorList>
            <person name="Swenson N.G."/>
            <person name="Wegrzyn J.L."/>
            <person name="Mcevoy S.L."/>
        </authorList>
    </citation>
    <scope>NUCLEOTIDE SEQUENCE</scope>
    <source>
        <strain evidence="3">NS2018</strain>
        <tissue evidence="3">Leaf</tissue>
    </source>
</reference>